<feature type="region of interest" description="Disordered" evidence="1">
    <location>
        <begin position="1"/>
        <end position="23"/>
    </location>
</feature>
<proteinExistence type="predicted"/>
<organism evidence="2 3">
    <name type="scientific">Flexivirga alba</name>
    <dbReference type="NCBI Taxonomy" id="702742"/>
    <lineage>
        <taxon>Bacteria</taxon>
        <taxon>Bacillati</taxon>
        <taxon>Actinomycetota</taxon>
        <taxon>Actinomycetes</taxon>
        <taxon>Micrococcales</taxon>
        <taxon>Dermacoccaceae</taxon>
        <taxon>Flexivirga</taxon>
    </lineage>
</organism>
<sequence length="147" mass="15435">MTEKTTAAADGQSKGTTPFGATWTSKTGRKITVSKPVPYTPSSSAYVGQTIPGGHYYKVTITLTNPANQDPFDPSQLYLTATSGSTQVDGVTDIDGNIGNDPSSTLLPGRSLTWSKAYPVVPGTHLSVEVTDESSFSILTIFDGKVS</sequence>
<dbReference type="RefSeq" id="WP_382403471.1">
    <property type="nucleotide sequence ID" value="NZ_JBHSWH010000001.1"/>
</dbReference>
<keyword evidence="3" id="KW-1185">Reference proteome</keyword>
<dbReference type="EMBL" id="JBHSWH010000001">
    <property type="protein sequence ID" value="MFC6706782.1"/>
    <property type="molecule type" value="Genomic_DNA"/>
</dbReference>
<dbReference type="Proteomes" id="UP001596298">
    <property type="component" value="Unassembled WGS sequence"/>
</dbReference>
<evidence type="ECO:0000256" key="1">
    <source>
        <dbReference type="SAM" id="MobiDB-lite"/>
    </source>
</evidence>
<reference evidence="3" key="1">
    <citation type="journal article" date="2019" name="Int. J. Syst. Evol. Microbiol.">
        <title>The Global Catalogue of Microorganisms (GCM) 10K type strain sequencing project: providing services to taxonomists for standard genome sequencing and annotation.</title>
        <authorList>
            <consortium name="The Broad Institute Genomics Platform"/>
            <consortium name="The Broad Institute Genome Sequencing Center for Infectious Disease"/>
            <person name="Wu L."/>
            <person name="Ma J."/>
        </authorList>
    </citation>
    <scope>NUCLEOTIDE SEQUENCE [LARGE SCALE GENOMIC DNA]</scope>
    <source>
        <strain evidence="3">CCUG 58127</strain>
    </source>
</reference>
<name>A0ABW2AIZ6_9MICO</name>
<protein>
    <recommendedName>
        <fullName evidence="4">DUF4352 domain-containing protein</fullName>
    </recommendedName>
</protein>
<accession>A0ABW2AIZ6</accession>
<evidence type="ECO:0008006" key="4">
    <source>
        <dbReference type="Google" id="ProtNLM"/>
    </source>
</evidence>
<evidence type="ECO:0000313" key="3">
    <source>
        <dbReference type="Proteomes" id="UP001596298"/>
    </source>
</evidence>
<comment type="caution">
    <text evidence="2">The sequence shown here is derived from an EMBL/GenBank/DDBJ whole genome shotgun (WGS) entry which is preliminary data.</text>
</comment>
<evidence type="ECO:0000313" key="2">
    <source>
        <dbReference type="EMBL" id="MFC6706782.1"/>
    </source>
</evidence>
<gene>
    <name evidence="2" type="ORF">ACFQDH_16340</name>
</gene>